<evidence type="ECO:0000313" key="1">
    <source>
        <dbReference type="EMBL" id="QIZ31184.1"/>
    </source>
</evidence>
<gene>
    <name evidence="1" type="ORF">orf00189</name>
</gene>
<dbReference type="EMBL" id="MN688676">
    <property type="protein sequence ID" value="QIZ31184.1"/>
    <property type="molecule type" value="Genomic_DNA"/>
</dbReference>
<proteinExistence type="predicted"/>
<sequence length="48" mass="5592">MTLAKWDESVKLAKIKLGLDPKRFTKIQGKLLREAQIIYHLLLLNKNT</sequence>
<name>A0A6H1QU06_9PHYC</name>
<organism evidence="1">
    <name type="scientific">Ostreococcus mediterraneus virus 2</name>
    <dbReference type="NCBI Taxonomy" id="2726183"/>
    <lineage>
        <taxon>Viruses</taxon>
        <taxon>Varidnaviria</taxon>
        <taxon>Bamfordvirae</taxon>
        <taxon>Nucleocytoviricota</taxon>
        <taxon>Megaviricetes</taxon>
        <taxon>Algavirales</taxon>
        <taxon>Phycodnaviridae</taxon>
        <taxon>Prasinovirus</taxon>
    </lineage>
</organism>
<reference evidence="1" key="1">
    <citation type="journal article" date="2020" name="Sci. Adv.">
        <title>Virus-host coexistence in phytoplankton through the genomic lens.</title>
        <authorList>
            <person name="Yau S."/>
            <person name="Krasovec M."/>
            <person name="Benites L.F."/>
            <person name="Rombauts S."/>
            <person name="Groussin M."/>
            <person name="Vancaester E."/>
            <person name="Aury J.M."/>
            <person name="Derelle E."/>
            <person name="Desdevises Y."/>
            <person name="Escande M.L."/>
            <person name="Grimsley N."/>
            <person name="Guy J."/>
            <person name="Moreau H."/>
            <person name="Sanchez-Brosseau S."/>
            <person name="van de Peer Y."/>
            <person name="Vandepoele K."/>
            <person name="Gourbiere S."/>
            <person name="Piganeau G."/>
        </authorList>
    </citation>
    <scope>NUCLEOTIDE SEQUENCE</scope>
    <source>
        <strain evidence="1">OmV2</strain>
    </source>
</reference>
<accession>A0A6H1QU06</accession>
<protein>
    <submittedName>
        <fullName evidence="1">Uncharacterized protein</fullName>
    </submittedName>
</protein>